<dbReference type="GO" id="GO:0001786">
    <property type="term" value="F:phosphatidylserine binding"/>
    <property type="evidence" value="ECO:0007669"/>
    <property type="project" value="TreeGrafter"/>
</dbReference>
<dbReference type="GO" id="GO:0005737">
    <property type="term" value="C:cytoplasm"/>
    <property type="evidence" value="ECO:0007669"/>
    <property type="project" value="TreeGrafter"/>
</dbReference>
<evidence type="ECO:0000256" key="3">
    <source>
        <dbReference type="ARBA" id="ARBA00023216"/>
    </source>
</evidence>
<evidence type="ECO:0000256" key="5">
    <source>
        <dbReference type="SAM" id="Phobius"/>
    </source>
</evidence>
<dbReference type="GO" id="GO:0012506">
    <property type="term" value="C:vesicle membrane"/>
    <property type="evidence" value="ECO:0007669"/>
    <property type="project" value="TreeGrafter"/>
</dbReference>
<keyword evidence="5" id="KW-0812">Transmembrane</keyword>
<organism evidence="6">
    <name type="scientific">Daphnia magna</name>
    <dbReference type="NCBI Taxonomy" id="35525"/>
    <lineage>
        <taxon>Eukaryota</taxon>
        <taxon>Metazoa</taxon>
        <taxon>Ecdysozoa</taxon>
        <taxon>Arthropoda</taxon>
        <taxon>Crustacea</taxon>
        <taxon>Branchiopoda</taxon>
        <taxon>Diplostraca</taxon>
        <taxon>Cladocera</taxon>
        <taxon>Anomopoda</taxon>
        <taxon>Daphniidae</taxon>
        <taxon>Daphnia</taxon>
    </lineage>
</organism>
<dbReference type="SUPFAM" id="SSF47874">
    <property type="entry name" value="Annexin"/>
    <property type="match status" value="1"/>
</dbReference>
<dbReference type="PANTHER" id="PTHR10502">
    <property type="entry name" value="ANNEXIN"/>
    <property type="match status" value="1"/>
</dbReference>
<dbReference type="EMBL" id="GDIQ01097056">
    <property type="protein sequence ID" value="JAL54670.1"/>
    <property type="molecule type" value="Transcribed_RNA"/>
</dbReference>
<keyword evidence="4" id="KW-0106">Calcium</keyword>
<evidence type="ECO:0000256" key="1">
    <source>
        <dbReference type="ARBA" id="ARBA00007831"/>
    </source>
</evidence>
<sequence length="357" mass="39551">MIKNLMVIANQTRRQKELVLRICAASTMRFLIILFVVSFGIVFGQDIPTLLPVEPFDPNSDAARLDDAMSGLGTDEDKIISVLCYRTASQRDVITTTYNNQYGSLASDLESEVTGNFKILSVMLTHSMIKFLSIELHETMDAPGTDEPSLTEVMISRSNQELADIQTFFNSYYGHTLVSEIESDTSGPYRRLLIQMAEGRRDETNLVDMAAVQKDVDDLYEGGPAMEGTNEAVYVDIFSLRNYVHLDQVAILYESTYKIPLSTVVTTEFADDMANALVSILQYSSDKAVYFSSRFFTSIAGAGTADRDLMRLTVSRCEIDLGNIKNAYQTVYGEALSSAVSSDTSGSYRTALLALIE</sequence>
<dbReference type="InterPro" id="IPR018502">
    <property type="entry name" value="Annexin_repeat"/>
</dbReference>
<feature type="transmembrane region" description="Helical" evidence="5">
    <location>
        <begin position="20"/>
        <end position="43"/>
    </location>
</feature>
<dbReference type="GO" id="GO:0005509">
    <property type="term" value="F:calcium ion binding"/>
    <property type="evidence" value="ECO:0007669"/>
    <property type="project" value="InterPro"/>
</dbReference>
<keyword evidence="3 4" id="KW-0041">Annexin</keyword>
<dbReference type="SMART" id="SM00335">
    <property type="entry name" value="ANX"/>
    <property type="match status" value="4"/>
</dbReference>
<dbReference type="InterPro" id="IPR018252">
    <property type="entry name" value="Annexin_repeat_CS"/>
</dbReference>
<dbReference type="Gene3D" id="1.10.220.10">
    <property type="entry name" value="Annexin"/>
    <property type="match status" value="4"/>
</dbReference>
<keyword evidence="5" id="KW-0472">Membrane</keyword>
<dbReference type="PROSITE" id="PS51897">
    <property type="entry name" value="ANNEXIN_2"/>
    <property type="match status" value="4"/>
</dbReference>
<dbReference type="Pfam" id="PF00191">
    <property type="entry name" value="Annexin"/>
    <property type="match status" value="3"/>
</dbReference>
<reference evidence="6" key="1">
    <citation type="submission" date="2015-10" db="EMBL/GenBank/DDBJ databases">
        <title>EvidentialGene: Evidence-directed Construction of Complete mRNA Transcriptomes without Genomes.</title>
        <authorList>
            <person name="Gilbert D.G."/>
        </authorList>
    </citation>
    <scope>NUCLEOTIDE SEQUENCE</scope>
</reference>
<proteinExistence type="inferred from homology"/>
<keyword evidence="2 4" id="KW-0677">Repeat</keyword>
<dbReference type="InterPro" id="IPR037104">
    <property type="entry name" value="Annexin_sf"/>
</dbReference>
<dbReference type="PANTHER" id="PTHR10502:SF102">
    <property type="entry name" value="ANNEXIN B11"/>
    <property type="match status" value="1"/>
</dbReference>
<dbReference type="EMBL" id="GDIQ01081913">
    <property type="protein sequence ID" value="JAN12824.1"/>
    <property type="molecule type" value="Transcribed_RNA"/>
</dbReference>
<evidence type="ECO:0000256" key="4">
    <source>
        <dbReference type="RuleBase" id="RU003540"/>
    </source>
</evidence>
<protein>
    <recommendedName>
        <fullName evidence="4">Annexin</fullName>
    </recommendedName>
</protein>
<dbReference type="GO" id="GO:0005544">
    <property type="term" value="F:calcium-dependent phospholipid binding"/>
    <property type="evidence" value="ECO:0007669"/>
    <property type="project" value="UniProtKB-KW"/>
</dbReference>
<dbReference type="PRINTS" id="PR00196">
    <property type="entry name" value="ANNEXIN"/>
</dbReference>
<dbReference type="OrthoDB" id="37886at2759"/>
<dbReference type="FunFam" id="1.10.220.10:FF:000005">
    <property type="entry name" value="Annexin"/>
    <property type="match status" value="1"/>
</dbReference>
<accession>A0A0P6DXH1</accession>
<dbReference type="PROSITE" id="PS00223">
    <property type="entry name" value="ANNEXIN_1"/>
    <property type="match status" value="1"/>
</dbReference>
<dbReference type="GO" id="GO:0005634">
    <property type="term" value="C:nucleus"/>
    <property type="evidence" value="ECO:0007669"/>
    <property type="project" value="TreeGrafter"/>
</dbReference>
<comment type="domain">
    <text evidence="4">A pair of annexin repeats may form one binding site for calcium and phospholipid.</text>
</comment>
<dbReference type="InterPro" id="IPR001464">
    <property type="entry name" value="Annexin"/>
</dbReference>
<comment type="similarity">
    <text evidence="1 4">Belongs to the annexin family.</text>
</comment>
<dbReference type="GO" id="GO:0005886">
    <property type="term" value="C:plasma membrane"/>
    <property type="evidence" value="ECO:0007669"/>
    <property type="project" value="TreeGrafter"/>
</dbReference>
<name>A0A0P6DXH1_9CRUS</name>
<keyword evidence="5" id="KW-1133">Transmembrane helix</keyword>
<evidence type="ECO:0000256" key="2">
    <source>
        <dbReference type="ARBA" id="ARBA00022737"/>
    </source>
</evidence>
<dbReference type="FunFam" id="1.10.220.10:FF:000001">
    <property type="entry name" value="Annexin"/>
    <property type="match status" value="1"/>
</dbReference>
<evidence type="ECO:0000313" key="6">
    <source>
        <dbReference type="EMBL" id="JAN12824.1"/>
    </source>
</evidence>
<dbReference type="AlphaFoldDB" id="A0A0P6DXH1"/>
<keyword evidence="4" id="KW-0111">Calcium/phospholipid-binding</keyword>